<dbReference type="EMBL" id="JAKMXF010000222">
    <property type="protein sequence ID" value="KAI6654493.1"/>
    <property type="molecule type" value="Genomic_DNA"/>
</dbReference>
<evidence type="ECO:0000313" key="2">
    <source>
        <dbReference type="Proteomes" id="UP001165289"/>
    </source>
</evidence>
<gene>
    <name evidence="1" type="ORF">LOD99_889</name>
</gene>
<dbReference type="GO" id="GO:0003676">
    <property type="term" value="F:nucleic acid binding"/>
    <property type="evidence" value="ECO:0007669"/>
    <property type="project" value="InterPro"/>
</dbReference>
<organism evidence="1 2">
    <name type="scientific">Oopsacas minuta</name>
    <dbReference type="NCBI Taxonomy" id="111878"/>
    <lineage>
        <taxon>Eukaryota</taxon>
        <taxon>Metazoa</taxon>
        <taxon>Porifera</taxon>
        <taxon>Hexactinellida</taxon>
        <taxon>Hexasterophora</taxon>
        <taxon>Lyssacinosida</taxon>
        <taxon>Leucopsacidae</taxon>
        <taxon>Oopsacas</taxon>
    </lineage>
</organism>
<sequence length="111" mass="12452">MNVGDHGIAVRSKAIGMLEAGVSQKDDALRSHKNWNTEEWARVVFSDESMFLQYTNDGRAYVRRMKGDESSERCPQNICKFGGGGIMLWGCFCWSGVGLLWKVSENLKTNS</sequence>
<evidence type="ECO:0000313" key="1">
    <source>
        <dbReference type="EMBL" id="KAI6654493.1"/>
    </source>
</evidence>
<comment type="caution">
    <text evidence="1">The sequence shown here is derived from an EMBL/GenBank/DDBJ whole genome shotgun (WGS) entry which is preliminary data.</text>
</comment>
<dbReference type="InterPro" id="IPR036397">
    <property type="entry name" value="RNaseH_sf"/>
</dbReference>
<dbReference type="Proteomes" id="UP001165289">
    <property type="component" value="Unassembled WGS sequence"/>
</dbReference>
<reference evidence="1 2" key="1">
    <citation type="journal article" date="2023" name="BMC Biol.">
        <title>The compact genome of the sponge Oopsacas minuta (Hexactinellida) is lacking key metazoan core genes.</title>
        <authorList>
            <person name="Santini S."/>
            <person name="Schenkelaars Q."/>
            <person name="Jourda C."/>
            <person name="Duchesne M."/>
            <person name="Belahbib H."/>
            <person name="Rocher C."/>
            <person name="Selva M."/>
            <person name="Riesgo A."/>
            <person name="Vervoort M."/>
            <person name="Leys S.P."/>
            <person name="Kodjabachian L."/>
            <person name="Le Bivic A."/>
            <person name="Borchiellini C."/>
            <person name="Claverie J.M."/>
            <person name="Renard E."/>
        </authorList>
    </citation>
    <scope>NUCLEOTIDE SEQUENCE [LARGE SCALE GENOMIC DNA]</scope>
    <source>
        <strain evidence="1">SPO-2</strain>
    </source>
</reference>
<accession>A0AAV7JZU1</accession>
<dbReference type="AlphaFoldDB" id="A0AAV7JZU1"/>
<proteinExistence type="predicted"/>
<protein>
    <submittedName>
        <fullName evidence="1">Uncharacterized protein</fullName>
    </submittedName>
</protein>
<keyword evidence="2" id="KW-1185">Reference proteome</keyword>
<dbReference type="Gene3D" id="3.30.420.10">
    <property type="entry name" value="Ribonuclease H-like superfamily/Ribonuclease H"/>
    <property type="match status" value="1"/>
</dbReference>
<name>A0AAV7JZU1_9METZ</name>